<evidence type="ECO:0000313" key="4">
    <source>
        <dbReference type="Proteomes" id="UP000324897"/>
    </source>
</evidence>
<gene>
    <name evidence="3" type="ORF">EJB05_54588</name>
</gene>
<evidence type="ECO:0000256" key="1">
    <source>
        <dbReference type="ARBA" id="ARBA00022734"/>
    </source>
</evidence>
<dbReference type="SUPFAM" id="SSF51101">
    <property type="entry name" value="Mannose-binding lectins"/>
    <property type="match status" value="1"/>
</dbReference>
<dbReference type="SMART" id="SM00915">
    <property type="entry name" value="Jacalin"/>
    <property type="match status" value="1"/>
</dbReference>
<comment type="caution">
    <text evidence="3">The sequence shown here is derived from an EMBL/GenBank/DDBJ whole genome shotgun (WGS) entry which is preliminary data.</text>
</comment>
<keyword evidence="4" id="KW-1185">Reference proteome</keyword>
<dbReference type="InterPro" id="IPR036404">
    <property type="entry name" value="Jacalin-like_lectin_dom_sf"/>
</dbReference>
<dbReference type="Gene3D" id="2.100.10.30">
    <property type="entry name" value="Jacalin-like lectin domain"/>
    <property type="match status" value="1"/>
</dbReference>
<reference evidence="3 4" key="1">
    <citation type="journal article" date="2019" name="Sci. Rep.">
        <title>A high-quality genome of Eragrostis curvula grass provides insights into Poaceae evolution and supports new strategies to enhance forage quality.</title>
        <authorList>
            <person name="Carballo J."/>
            <person name="Santos B.A.C.M."/>
            <person name="Zappacosta D."/>
            <person name="Garbus I."/>
            <person name="Selva J.P."/>
            <person name="Gallo C.A."/>
            <person name="Diaz A."/>
            <person name="Albertini E."/>
            <person name="Caccamo M."/>
            <person name="Echenique V."/>
        </authorList>
    </citation>
    <scope>NUCLEOTIDE SEQUENCE [LARGE SCALE GENOMIC DNA]</scope>
    <source>
        <strain evidence="4">cv. Victoria</strain>
        <tissue evidence="3">Leaf</tissue>
    </source>
</reference>
<dbReference type="GO" id="GO:0030246">
    <property type="term" value="F:carbohydrate binding"/>
    <property type="evidence" value="ECO:0007669"/>
    <property type="project" value="UniProtKB-KW"/>
</dbReference>
<organism evidence="3 4">
    <name type="scientific">Eragrostis curvula</name>
    <name type="common">weeping love grass</name>
    <dbReference type="NCBI Taxonomy" id="38414"/>
    <lineage>
        <taxon>Eukaryota</taxon>
        <taxon>Viridiplantae</taxon>
        <taxon>Streptophyta</taxon>
        <taxon>Embryophyta</taxon>
        <taxon>Tracheophyta</taxon>
        <taxon>Spermatophyta</taxon>
        <taxon>Magnoliopsida</taxon>
        <taxon>Liliopsida</taxon>
        <taxon>Poales</taxon>
        <taxon>Poaceae</taxon>
        <taxon>PACMAD clade</taxon>
        <taxon>Chloridoideae</taxon>
        <taxon>Eragrostideae</taxon>
        <taxon>Eragrostidinae</taxon>
        <taxon>Eragrostis</taxon>
    </lineage>
</organism>
<feature type="domain" description="Jacalin-type lectin" evidence="2">
    <location>
        <begin position="1"/>
        <end position="128"/>
    </location>
</feature>
<dbReference type="AlphaFoldDB" id="A0A5J9SLX1"/>
<dbReference type="OrthoDB" id="654502at2759"/>
<dbReference type="Gramene" id="TVU00010">
    <property type="protein sequence ID" value="TVU00010"/>
    <property type="gene ID" value="EJB05_54588"/>
</dbReference>
<feature type="non-terminal residue" evidence="3">
    <location>
        <position position="1"/>
    </location>
</feature>
<protein>
    <recommendedName>
        <fullName evidence="2">Jacalin-type lectin domain-containing protein</fullName>
    </recommendedName>
</protein>
<dbReference type="PANTHER" id="PTHR46506">
    <property type="entry name" value="OS05G0143600 PROTEIN"/>
    <property type="match status" value="1"/>
</dbReference>
<dbReference type="Pfam" id="PF01419">
    <property type="entry name" value="Jacalin"/>
    <property type="match status" value="1"/>
</dbReference>
<dbReference type="EMBL" id="RWGY01000643">
    <property type="protein sequence ID" value="TVU00010.1"/>
    <property type="molecule type" value="Genomic_DNA"/>
</dbReference>
<sequence>MGLREATSRAGLWAGGGGTVGLPQQRTSEETTAIDHKLDIHLGLMDYVKEISGTTAIYFSGMATRYVSITSVVRTLKIVTFRRTYGPYGTTDKSATPFCYPVLGSDRITGFYGRSGSYLDSIGIYVRRQC</sequence>
<proteinExistence type="predicted"/>
<evidence type="ECO:0000313" key="3">
    <source>
        <dbReference type="EMBL" id="TVU00010.1"/>
    </source>
</evidence>
<dbReference type="Proteomes" id="UP000324897">
    <property type="component" value="Unassembled WGS sequence"/>
</dbReference>
<evidence type="ECO:0000259" key="2">
    <source>
        <dbReference type="PROSITE" id="PS51752"/>
    </source>
</evidence>
<dbReference type="InterPro" id="IPR001229">
    <property type="entry name" value="Jacalin-like_lectin_dom"/>
</dbReference>
<accession>A0A5J9SLX1</accession>
<dbReference type="PROSITE" id="PS51752">
    <property type="entry name" value="JACALIN_LECTIN"/>
    <property type="match status" value="1"/>
</dbReference>
<keyword evidence="1" id="KW-0430">Lectin</keyword>
<name>A0A5J9SLX1_9POAL</name>